<organism evidence="2 3">
    <name type="scientific">Lapidilactobacillus achengensis</name>
    <dbReference type="NCBI Taxonomy" id="2486000"/>
    <lineage>
        <taxon>Bacteria</taxon>
        <taxon>Bacillati</taxon>
        <taxon>Bacillota</taxon>
        <taxon>Bacilli</taxon>
        <taxon>Lactobacillales</taxon>
        <taxon>Lactobacillaceae</taxon>
        <taxon>Lapidilactobacillus</taxon>
    </lineage>
</organism>
<keyword evidence="1" id="KW-0472">Membrane</keyword>
<gene>
    <name evidence="2" type="ORF">ACFQHW_02570</name>
</gene>
<sequence>MNKKKRHGKYRGLKILLTFVGVIALLVAGGYLMLRYRESTKKVIALDKLDQIELVQKDNRLWLKGDADISKHRRIFVVDGTQSGNDAYIYIMEVFSFKQNSQVHFDITDTINREFGTNTPIKNYYLVSGAEICGQGATRQENYTDATKYDQRRDLPIKSE</sequence>
<comment type="caution">
    <text evidence="2">The sequence shown here is derived from an EMBL/GenBank/DDBJ whole genome shotgun (WGS) entry which is preliminary data.</text>
</comment>
<keyword evidence="1" id="KW-1133">Transmembrane helix</keyword>
<accession>A0ABW1UKI7</accession>
<evidence type="ECO:0000313" key="3">
    <source>
        <dbReference type="Proteomes" id="UP001596310"/>
    </source>
</evidence>
<keyword evidence="1" id="KW-0812">Transmembrane</keyword>
<reference evidence="3" key="1">
    <citation type="journal article" date="2019" name="Int. J. Syst. Evol. Microbiol.">
        <title>The Global Catalogue of Microorganisms (GCM) 10K type strain sequencing project: providing services to taxonomists for standard genome sequencing and annotation.</title>
        <authorList>
            <consortium name="The Broad Institute Genomics Platform"/>
            <consortium name="The Broad Institute Genome Sequencing Center for Infectious Disease"/>
            <person name="Wu L."/>
            <person name="Ma J."/>
        </authorList>
    </citation>
    <scope>NUCLEOTIDE SEQUENCE [LARGE SCALE GENOMIC DNA]</scope>
    <source>
        <strain evidence="3">CCM 8897</strain>
    </source>
</reference>
<keyword evidence="3" id="KW-1185">Reference proteome</keyword>
<feature type="transmembrane region" description="Helical" evidence="1">
    <location>
        <begin position="12"/>
        <end position="34"/>
    </location>
</feature>
<dbReference type="Proteomes" id="UP001596310">
    <property type="component" value="Unassembled WGS sequence"/>
</dbReference>
<evidence type="ECO:0000313" key="2">
    <source>
        <dbReference type="EMBL" id="MFC6314450.1"/>
    </source>
</evidence>
<name>A0ABW1UKI7_9LACO</name>
<dbReference type="EMBL" id="JBHSSM010000007">
    <property type="protein sequence ID" value="MFC6314450.1"/>
    <property type="molecule type" value="Genomic_DNA"/>
</dbReference>
<protein>
    <submittedName>
        <fullName evidence="2">Uncharacterized protein</fullName>
    </submittedName>
</protein>
<evidence type="ECO:0000256" key="1">
    <source>
        <dbReference type="SAM" id="Phobius"/>
    </source>
</evidence>
<proteinExistence type="predicted"/>
<dbReference type="RefSeq" id="WP_125601415.1">
    <property type="nucleotide sequence ID" value="NZ_JBHSSM010000007.1"/>
</dbReference>